<dbReference type="InterPro" id="IPR036291">
    <property type="entry name" value="NAD(P)-bd_dom_sf"/>
</dbReference>
<dbReference type="InterPro" id="IPR012302">
    <property type="entry name" value="Malic_NAD-bd"/>
</dbReference>
<dbReference type="Proteomes" id="UP000724874">
    <property type="component" value="Unassembled WGS sequence"/>
</dbReference>
<dbReference type="GO" id="GO:0051287">
    <property type="term" value="F:NAD binding"/>
    <property type="evidence" value="ECO:0007669"/>
    <property type="project" value="InterPro"/>
</dbReference>
<evidence type="ECO:0000313" key="2">
    <source>
        <dbReference type="EMBL" id="KAF8879205.1"/>
    </source>
</evidence>
<dbReference type="AlphaFoldDB" id="A0A9P5ND39"/>
<feature type="domain" description="Malic enzyme NAD-binding" evidence="1">
    <location>
        <begin position="9"/>
        <end position="45"/>
    </location>
</feature>
<comment type="caution">
    <text evidence="2">The sequence shown here is derived from an EMBL/GenBank/DDBJ whole genome shotgun (WGS) entry which is preliminary data.</text>
</comment>
<dbReference type="EMBL" id="JADNYJ010000151">
    <property type="protein sequence ID" value="KAF8879205.1"/>
    <property type="molecule type" value="Genomic_DNA"/>
</dbReference>
<dbReference type="Gene3D" id="3.40.50.720">
    <property type="entry name" value="NAD(P)-binding Rossmann-like Domain"/>
    <property type="match status" value="1"/>
</dbReference>
<evidence type="ECO:0000259" key="1">
    <source>
        <dbReference type="Pfam" id="PF03949"/>
    </source>
</evidence>
<dbReference type="Pfam" id="PF03949">
    <property type="entry name" value="Malic_M"/>
    <property type="match status" value="1"/>
</dbReference>
<reference evidence="2" key="1">
    <citation type="submission" date="2020-11" db="EMBL/GenBank/DDBJ databases">
        <authorList>
            <consortium name="DOE Joint Genome Institute"/>
            <person name="Ahrendt S."/>
            <person name="Riley R."/>
            <person name="Andreopoulos W."/>
            <person name="LaButti K."/>
            <person name="Pangilinan J."/>
            <person name="Ruiz-duenas F.J."/>
            <person name="Barrasa J.M."/>
            <person name="Sanchez-Garcia M."/>
            <person name="Camarero S."/>
            <person name="Miyauchi S."/>
            <person name="Serrano A."/>
            <person name="Linde D."/>
            <person name="Babiker R."/>
            <person name="Drula E."/>
            <person name="Ayuso-Fernandez I."/>
            <person name="Pacheco R."/>
            <person name="Padilla G."/>
            <person name="Ferreira P."/>
            <person name="Barriuso J."/>
            <person name="Kellner H."/>
            <person name="Castanera R."/>
            <person name="Alfaro M."/>
            <person name="Ramirez L."/>
            <person name="Pisabarro A.G."/>
            <person name="Kuo A."/>
            <person name="Tritt A."/>
            <person name="Lipzen A."/>
            <person name="He G."/>
            <person name="Yan M."/>
            <person name="Ng V."/>
            <person name="Cullen D."/>
            <person name="Martin F."/>
            <person name="Rosso M.-N."/>
            <person name="Henrissat B."/>
            <person name="Hibbett D."/>
            <person name="Martinez A.T."/>
            <person name="Grigoriev I.V."/>
        </authorList>
    </citation>
    <scope>NUCLEOTIDE SEQUENCE</scope>
    <source>
        <strain evidence="2">AH 44721</strain>
    </source>
</reference>
<feature type="non-terminal residue" evidence="2">
    <location>
        <position position="53"/>
    </location>
</feature>
<protein>
    <recommendedName>
        <fullName evidence="1">Malic enzyme NAD-binding domain-containing protein</fullName>
    </recommendedName>
</protein>
<accession>A0A9P5ND39</accession>
<dbReference type="OrthoDB" id="5365701at2759"/>
<keyword evidence="3" id="KW-1185">Reference proteome</keyword>
<name>A0A9P5ND39_GYMJU</name>
<gene>
    <name evidence="2" type="ORF">CPB84DRAFT_1793533</name>
</gene>
<proteinExistence type="predicted"/>
<organism evidence="2 3">
    <name type="scientific">Gymnopilus junonius</name>
    <name type="common">Spectacular rustgill mushroom</name>
    <name type="synonym">Gymnopilus spectabilis subsp. junonius</name>
    <dbReference type="NCBI Taxonomy" id="109634"/>
    <lineage>
        <taxon>Eukaryota</taxon>
        <taxon>Fungi</taxon>
        <taxon>Dikarya</taxon>
        <taxon>Basidiomycota</taxon>
        <taxon>Agaricomycotina</taxon>
        <taxon>Agaricomycetes</taxon>
        <taxon>Agaricomycetidae</taxon>
        <taxon>Agaricales</taxon>
        <taxon>Agaricineae</taxon>
        <taxon>Hymenogastraceae</taxon>
        <taxon>Gymnopilus</taxon>
    </lineage>
</organism>
<evidence type="ECO:0000313" key="3">
    <source>
        <dbReference type="Proteomes" id="UP000724874"/>
    </source>
</evidence>
<dbReference type="SUPFAM" id="SSF51735">
    <property type="entry name" value="NAD(P)-binding Rossmann-fold domains"/>
    <property type="match status" value="1"/>
</dbReference>
<sequence length="53" mass="5899">MPIIRCRIPVKLVQAKPEDLVRWAKGRALIATGSPFDSVKMAIDGEERVFVCS</sequence>